<evidence type="ECO:0000256" key="7">
    <source>
        <dbReference type="RuleBase" id="RU363032"/>
    </source>
</evidence>
<keyword evidence="3" id="KW-1003">Cell membrane</keyword>
<feature type="transmembrane region" description="Helical" evidence="7">
    <location>
        <begin position="283"/>
        <end position="304"/>
    </location>
</feature>
<dbReference type="PANTHER" id="PTHR43163:SF3">
    <property type="entry name" value="PEPTIDE ABC TRANSPORTER PERMEASE PROTEIN"/>
    <property type="match status" value="1"/>
</dbReference>
<feature type="transmembrane region" description="Helical" evidence="7">
    <location>
        <begin position="182"/>
        <end position="201"/>
    </location>
</feature>
<keyword evidence="2 7" id="KW-0813">Transport</keyword>
<dbReference type="InterPro" id="IPR000515">
    <property type="entry name" value="MetI-like"/>
</dbReference>
<keyword evidence="6 7" id="KW-0472">Membrane</keyword>
<reference evidence="9" key="2">
    <citation type="submission" date="2020-09" db="EMBL/GenBank/DDBJ databases">
        <authorList>
            <person name="Sun Q."/>
            <person name="Zhou Y."/>
        </authorList>
    </citation>
    <scope>NUCLEOTIDE SEQUENCE</scope>
    <source>
        <strain evidence="9">CGMCC 1.16067</strain>
    </source>
</reference>
<dbReference type="RefSeq" id="WP_188780109.1">
    <property type="nucleotide sequence ID" value="NZ_BMKQ01000001.1"/>
</dbReference>
<sequence length="315" mass="32887">MVARFAARRALIGALQVVVLLVGIFATSLLLPGDAADVQSSDLTTAAQRQETREVLGLDTAPAARFVEWVGHAATGDLGTSYAQGRPVTEVITGPLLVSGALAAATTLLLVPIALGGGFVAGLRPGSRTDRAITTVSIALDSVPDFVLAVALVFWLALSWRLLPATFVGVDVGQVLRDPRFLVLPLVVMVARVSAPLVRLVRAGVIDQVGAPYVVQAERLGVPRWSLLLRHIGPNALAPAMQDLGRTGDSLISGVLVVEAVFAVPGVSTTLLDAIGNRDQPVILGLVLVIGLVAIVVNSLIDLAGQRMVPRRLRA</sequence>
<dbReference type="InterPro" id="IPR035906">
    <property type="entry name" value="MetI-like_sf"/>
</dbReference>
<dbReference type="PANTHER" id="PTHR43163">
    <property type="entry name" value="DIPEPTIDE TRANSPORT SYSTEM PERMEASE PROTEIN DPPB-RELATED"/>
    <property type="match status" value="1"/>
</dbReference>
<accession>A0A917BN87</accession>
<evidence type="ECO:0000256" key="6">
    <source>
        <dbReference type="ARBA" id="ARBA00023136"/>
    </source>
</evidence>
<gene>
    <name evidence="9" type="ORF">GCM10011519_25490</name>
</gene>
<dbReference type="Gene3D" id="1.10.3720.10">
    <property type="entry name" value="MetI-like"/>
    <property type="match status" value="1"/>
</dbReference>
<protein>
    <submittedName>
        <fullName evidence="9">Peptide ABC transporter permease</fullName>
    </submittedName>
</protein>
<keyword evidence="4 7" id="KW-0812">Transmembrane</keyword>
<feature type="transmembrane region" description="Helical" evidence="7">
    <location>
        <begin position="143"/>
        <end position="162"/>
    </location>
</feature>
<dbReference type="SUPFAM" id="SSF161098">
    <property type="entry name" value="MetI-like"/>
    <property type="match status" value="1"/>
</dbReference>
<feature type="transmembrane region" description="Helical" evidence="7">
    <location>
        <begin position="251"/>
        <end position="271"/>
    </location>
</feature>
<feature type="transmembrane region" description="Helical" evidence="7">
    <location>
        <begin position="96"/>
        <end position="123"/>
    </location>
</feature>
<evidence type="ECO:0000256" key="2">
    <source>
        <dbReference type="ARBA" id="ARBA00022448"/>
    </source>
</evidence>
<dbReference type="GO" id="GO:0005886">
    <property type="term" value="C:plasma membrane"/>
    <property type="evidence" value="ECO:0007669"/>
    <property type="project" value="UniProtKB-SubCell"/>
</dbReference>
<comment type="caution">
    <text evidence="9">The sequence shown here is derived from an EMBL/GenBank/DDBJ whole genome shotgun (WGS) entry which is preliminary data.</text>
</comment>
<keyword evidence="10" id="KW-1185">Reference proteome</keyword>
<dbReference type="Proteomes" id="UP000649179">
    <property type="component" value="Unassembled WGS sequence"/>
</dbReference>
<organism evidence="9 10">
    <name type="scientific">Marmoricola endophyticus</name>
    <dbReference type="NCBI Taxonomy" id="2040280"/>
    <lineage>
        <taxon>Bacteria</taxon>
        <taxon>Bacillati</taxon>
        <taxon>Actinomycetota</taxon>
        <taxon>Actinomycetes</taxon>
        <taxon>Propionibacteriales</taxon>
        <taxon>Nocardioidaceae</taxon>
        <taxon>Marmoricola</taxon>
    </lineage>
</organism>
<feature type="domain" description="ABC transmembrane type-1" evidence="8">
    <location>
        <begin position="96"/>
        <end position="305"/>
    </location>
</feature>
<dbReference type="CDD" id="cd06261">
    <property type="entry name" value="TM_PBP2"/>
    <property type="match status" value="1"/>
</dbReference>
<feature type="transmembrane region" description="Helical" evidence="7">
    <location>
        <begin position="12"/>
        <end position="31"/>
    </location>
</feature>
<evidence type="ECO:0000313" key="9">
    <source>
        <dbReference type="EMBL" id="GGF50443.1"/>
    </source>
</evidence>
<comment type="subcellular location">
    <subcellularLocation>
        <location evidence="1 7">Cell membrane</location>
        <topology evidence="1 7">Multi-pass membrane protein</topology>
    </subcellularLocation>
</comment>
<evidence type="ECO:0000256" key="1">
    <source>
        <dbReference type="ARBA" id="ARBA00004651"/>
    </source>
</evidence>
<evidence type="ECO:0000256" key="5">
    <source>
        <dbReference type="ARBA" id="ARBA00022989"/>
    </source>
</evidence>
<dbReference type="AlphaFoldDB" id="A0A917BN87"/>
<dbReference type="Pfam" id="PF00528">
    <property type="entry name" value="BPD_transp_1"/>
    <property type="match status" value="1"/>
</dbReference>
<dbReference type="GO" id="GO:0055085">
    <property type="term" value="P:transmembrane transport"/>
    <property type="evidence" value="ECO:0007669"/>
    <property type="project" value="InterPro"/>
</dbReference>
<reference evidence="9" key="1">
    <citation type="journal article" date="2014" name="Int. J. Syst. Evol. Microbiol.">
        <title>Complete genome sequence of Corynebacterium casei LMG S-19264T (=DSM 44701T), isolated from a smear-ripened cheese.</title>
        <authorList>
            <consortium name="US DOE Joint Genome Institute (JGI-PGF)"/>
            <person name="Walter F."/>
            <person name="Albersmeier A."/>
            <person name="Kalinowski J."/>
            <person name="Ruckert C."/>
        </authorList>
    </citation>
    <scope>NUCLEOTIDE SEQUENCE</scope>
    <source>
        <strain evidence="9">CGMCC 1.16067</strain>
    </source>
</reference>
<evidence type="ECO:0000256" key="4">
    <source>
        <dbReference type="ARBA" id="ARBA00022692"/>
    </source>
</evidence>
<dbReference type="EMBL" id="BMKQ01000001">
    <property type="protein sequence ID" value="GGF50443.1"/>
    <property type="molecule type" value="Genomic_DNA"/>
</dbReference>
<keyword evidence="5 7" id="KW-1133">Transmembrane helix</keyword>
<evidence type="ECO:0000256" key="3">
    <source>
        <dbReference type="ARBA" id="ARBA00022475"/>
    </source>
</evidence>
<proteinExistence type="inferred from homology"/>
<evidence type="ECO:0000313" key="10">
    <source>
        <dbReference type="Proteomes" id="UP000649179"/>
    </source>
</evidence>
<dbReference type="PROSITE" id="PS50928">
    <property type="entry name" value="ABC_TM1"/>
    <property type="match status" value="1"/>
</dbReference>
<evidence type="ECO:0000259" key="8">
    <source>
        <dbReference type="PROSITE" id="PS50928"/>
    </source>
</evidence>
<comment type="similarity">
    <text evidence="7">Belongs to the binding-protein-dependent transport system permease family.</text>
</comment>
<name>A0A917BN87_9ACTN</name>